<accession>A0A0C3S3F3</accession>
<name>A0A0C3S3F3_PHLG1</name>
<proteinExistence type="predicted"/>
<organism evidence="1 2">
    <name type="scientific">Phlebiopsis gigantea (strain 11061_1 CR5-6)</name>
    <name type="common">White-rot fungus</name>
    <name type="synonym">Peniophora gigantea</name>
    <dbReference type="NCBI Taxonomy" id="745531"/>
    <lineage>
        <taxon>Eukaryota</taxon>
        <taxon>Fungi</taxon>
        <taxon>Dikarya</taxon>
        <taxon>Basidiomycota</taxon>
        <taxon>Agaricomycotina</taxon>
        <taxon>Agaricomycetes</taxon>
        <taxon>Polyporales</taxon>
        <taxon>Phanerochaetaceae</taxon>
        <taxon>Phlebiopsis</taxon>
    </lineage>
</organism>
<dbReference type="HOGENOM" id="CLU_1294841_0_0_1"/>
<keyword evidence="2" id="KW-1185">Reference proteome</keyword>
<evidence type="ECO:0000313" key="1">
    <source>
        <dbReference type="EMBL" id="KIP02375.1"/>
    </source>
</evidence>
<sequence>MSSWSPIPTSTSFLRGHGAANSPRSALPPLDTVIINDDEFCSDFYILALAGAPAAQRIRSLDVRSSCAWNHKILGSLLNHVGASRDEGTHKNTPDICNQLHLAACTQLKDCSLRQSSASPANYMLLACVGISLRHKLLETVTLYFNAAPADSPTADPPDGIRILNTVLAHCPMLRELAVRIPRHVHKSEPELDAIRAAWPRTASRAHVTVANE</sequence>
<protein>
    <submittedName>
        <fullName evidence="1">Uncharacterized protein</fullName>
    </submittedName>
</protein>
<gene>
    <name evidence="1" type="ORF">PHLGIDRAFT_122505</name>
</gene>
<reference evidence="1 2" key="1">
    <citation type="journal article" date="2014" name="PLoS Genet.">
        <title>Analysis of the Phlebiopsis gigantea genome, transcriptome and secretome provides insight into its pioneer colonization strategies of wood.</title>
        <authorList>
            <person name="Hori C."/>
            <person name="Ishida T."/>
            <person name="Igarashi K."/>
            <person name="Samejima M."/>
            <person name="Suzuki H."/>
            <person name="Master E."/>
            <person name="Ferreira P."/>
            <person name="Ruiz-Duenas F.J."/>
            <person name="Held B."/>
            <person name="Canessa P."/>
            <person name="Larrondo L.F."/>
            <person name="Schmoll M."/>
            <person name="Druzhinina I.S."/>
            <person name="Kubicek C.P."/>
            <person name="Gaskell J.A."/>
            <person name="Kersten P."/>
            <person name="St John F."/>
            <person name="Glasner J."/>
            <person name="Sabat G."/>
            <person name="Splinter BonDurant S."/>
            <person name="Syed K."/>
            <person name="Yadav J."/>
            <person name="Mgbeahuruike A.C."/>
            <person name="Kovalchuk A."/>
            <person name="Asiegbu F.O."/>
            <person name="Lackner G."/>
            <person name="Hoffmeister D."/>
            <person name="Rencoret J."/>
            <person name="Gutierrez A."/>
            <person name="Sun H."/>
            <person name="Lindquist E."/>
            <person name="Barry K."/>
            <person name="Riley R."/>
            <person name="Grigoriev I.V."/>
            <person name="Henrissat B."/>
            <person name="Kues U."/>
            <person name="Berka R.M."/>
            <person name="Martinez A.T."/>
            <person name="Covert S.F."/>
            <person name="Blanchette R.A."/>
            <person name="Cullen D."/>
        </authorList>
    </citation>
    <scope>NUCLEOTIDE SEQUENCE [LARGE SCALE GENOMIC DNA]</scope>
    <source>
        <strain evidence="1 2">11061_1 CR5-6</strain>
    </source>
</reference>
<dbReference type="AlphaFoldDB" id="A0A0C3S3F3"/>
<evidence type="ECO:0000313" key="2">
    <source>
        <dbReference type="Proteomes" id="UP000053257"/>
    </source>
</evidence>
<dbReference type="Proteomes" id="UP000053257">
    <property type="component" value="Unassembled WGS sequence"/>
</dbReference>
<dbReference type="EMBL" id="KN840679">
    <property type="protein sequence ID" value="KIP02375.1"/>
    <property type="molecule type" value="Genomic_DNA"/>
</dbReference>